<reference evidence="1 2" key="1">
    <citation type="journal article" date="2019" name="Nat. Ecol. Evol.">
        <title>Megaphylogeny resolves global patterns of mushroom evolution.</title>
        <authorList>
            <person name="Varga T."/>
            <person name="Krizsan K."/>
            <person name="Foldi C."/>
            <person name="Dima B."/>
            <person name="Sanchez-Garcia M."/>
            <person name="Sanchez-Ramirez S."/>
            <person name="Szollosi G.J."/>
            <person name="Szarkandi J.G."/>
            <person name="Papp V."/>
            <person name="Albert L."/>
            <person name="Andreopoulos W."/>
            <person name="Angelini C."/>
            <person name="Antonin V."/>
            <person name="Barry K.W."/>
            <person name="Bougher N.L."/>
            <person name="Buchanan P."/>
            <person name="Buyck B."/>
            <person name="Bense V."/>
            <person name="Catcheside P."/>
            <person name="Chovatia M."/>
            <person name="Cooper J."/>
            <person name="Damon W."/>
            <person name="Desjardin D."/>
            <person name="Finy P."/>
            <person name="Geml J."/>
            <person name="Haridas S."/>
            <person name="Hughes K."/>
            <person name="Justo A."/>
            <person name="Karasinski D."/>
            <person name="Kautmanova I."/>
            <person name="Kiss B."/>
            <person name="Kocsube S."/>
            <person name="Kotiranta H."/>
            <person name="LaButti K.M."/>
            <person name="Lechner B.E."/>
            <person name="Liimatainen K."/>
            <person name="Lipzen A."/>
            <person name="Lukacs Z."/>
            <person name="Mihaltcheva S."/>
            <person name="Morgado L.N."/>
            <person name="Niskanen T."/>
            <person name="Noordeloos M.E."/>
            <person name="Ohm R.A."/>
            <person name="Ortiz-Santana B."/>
            <person name="Ovrebo C."/>
            <person name="Racz N."/>
            <person name="Riley R."/>
            <person name="Savchenko A."/>
            <person name="Shiryaev A."/>
            <person name="Soop K."/>
            <person name="Spirin V."/>
            <person name="Szebenyi C."/>
            <person name="Tomsovsky M."/>
            <person name="Tulloss R.E."/>
            <person name="Uehling J."/>
            <person name="Grigoriev I.V."/>
            <person name="Vagvolgyi C."/>
            <person name="Papp T."/>
            <person name="Martin F.M."/>
            <person name="Miettinen O."/>
            <person name="Hibbett D.S."/>
            <person name="Nagy L.G."/>
        </authorList>
    </citation>
    <scope>NUCLEOTIDE SEQUENCE [LARGE SCALE GENOMIC DNA]</scope>
    <source>
        <strain evidence="1 2">NL-1719</strain>
    </source>
</reference>
<accession>A0ACD3A2M3</accession>
<dbReference type="EMBL" id="ML208867">
    <property type="protein sequence ID" value="TFK59908.1"/>
    <property type="molecule type" value="Genomic_DNA"/>
</dbReference>
<sequence length="401" mass="43505">MCLNPPSYNASVNASVHDLTRHDVQSPQPLPLPPSFDNTLALESPAPNTDIVDTLPRTTFIPPGFPTPVEYTPPSFSLDTLDPTPTVTPLPPYAAEAFALCCISGSCTPSMDGLIGPGVHAPNPMHAYRDYSSILDYTSPPPRYTFGSIPPPGGHDVTQDPLASSAAFAPPPTWVYNVQGITFGALAPPPAPIIVPVPVDTLLPLADQPLHLPALITGPLVYPGFVTTDRDIDTAEWRGSHGVLLLVENEMGQPGAPKFCRARGRVGMEDLRTVETPRGPALCGSLQLVPSHHAGRAYYFNRSMEAIQSLEALHRIPFPLWHTFIRRFIGNQFQMSVLALEEYPIISSTMNRLGRTDVPCVPGSLVGRDVDIVFVCYQIAHPDYADRILSLAMLIQLQLID</sequence>
<protein>
    <submittedName>
        <fullName evidence="1">Uncharacterized protein</fullName>
    </submittedName>
</protein>
<name>A0ACD3A2M3_9AGAR</name>
<proteinExistence type="predicted"/>
<evidence type="ECO:0000313" key="2">
    <source>
        <dbReference type="Proteomes" id="UP000308600"/>
    </source>
</evidence>
<keyword evidence="2" id="KW-1185">Reference proteome</keyword>
<gene>
    <name evidence="1" type="ORF">BDN72DRAFT_905424</name>
</gene>
<evidence type="ECO:0000313" key="1">
    <source>
        <dbReference type="EMBL" id="TFK59908.1"/>
    </source>
</evidence>
<dbReference type="Proteomes" id="UP000308600">
    <property type="component" value="Unassembled WGS sequence"/>
</dbReference>
<organism evidence="1 2">
    <name type="scientific">Pluteus cervinus</name>
    <dbReference type="NCBI Taxonomy" id="181527"/>
    <lineage>
        <taxon>Eukaryota</taxon>
        <taxon>Fungi</taxon>
        <taxon>Dikarya</taxon>
        <taxon>Basidiomycota</taxon>
        <taxon>Agaricomycotina</taxon>
        <taxon>Agaricomycetes</taxon>
        <taxon>Agaricomycetidae</taxon>
        <taxon>Agaricales</taxon>
        <taxon>Pluteineae</taxon>
        <taxon>Pluteaceae</taxon>
        <taxon>Pluteus</taxon>
    </lineage>
</organism>